<proteinExistence type="predicted"/>
<dbReference type="InterPro" id="IPR029068">
    <property type="entry name" value="Glyas_Bleomycin-R_OHBP_Dase"/>
</dbReference>
<dbReference type="AlphaFoldDB" id="A0A318SL36"/>
<dbReference type="InterPro" id="IPR037523">
    <property type="entry name" value="VOC_core"/>
</dbReference>
<keyword evidence="3" id="KW-1185">Reference proteome</keyword>
<dbReference type="EMBL" id="QJTC01000001">
    <property type="protein sequence ID" value="PYE79715.1"/>
    <property type="molecule type" value="Genomic_DNA"/>
</dbReference>
<reference evidence="2 3" key="1">
    <citation type="submission" date="2018-06" db="EMBL/GenBank/DDBJ databases">
        <title>Genomic Encyclopedia of Type Strains, Phase III (KMG-III): the genomes of soil and plant-associated and newly described type strains.</title>
        <authorList>
            <person name="Whitman W."/>
        </authorList>
    </citation>
    <scope>NUCLEOTIDE SEQUENCE [LARGE SCALE GENOMIC DNA]</scope>
    <source>
        <strain evidence="2 3">CECT 7646</strain>
    </source>
</reference>
<keyword evidence="2" id="KW-0456">Lyase</keyword>
<dbReference type="RefSeq" id="WP_110464024.1">
    <property type="nucleotide sequence ID" value="NZ_JAMOFZ010000002.1"/>
</dbReference>
<evidence type="ECO:0000313" key="3">
    <source>
        <dbReference type="Proteomes" id="UP000247540"/>
    </source>
</evidence>
<accession>A0A318SL36</accession>
<comment type="caution">
    <text evidence="2">The sequence shown here is derived from an EMBL/GenBank/DDBJ whole genome shotgun (WGS) entry which is preliminary data.</text>
</comment>
<gene>
    <name evidence="2" type="ORF">DFQ15_10134</name>
</gene>
<evidence type="ECO:0000313" key="2">
    <source>
        <dbReference type="EMBL" id="PYE79715.1"/>
    </source>
</evidence>
<organism evidence="2 3">
    <name type="scientific">Xylophilus ampelinus</name>
    <dbReference type="NCBI Taxonomy" id="54067"/>
    <lineage>
        <taxon>Bacteria</taxon>
        <taxon>Pseudomonadati</taxon>
        <taxon>Pseudomonadota</taxon>
        <taxon>Betaproteobacteria</taxon>
        <taxon>Burkholderiales</taxon>
        <taxon>Xylophilus</taxon>
    </lineage>
</organism>
<feature type="domain" description="VOC" evidence="1">
    <location>
        <begin position="1"/>
        <end position="129"/>
    </location>
</feature>
<dbReference type="GO" id="GO:0016829">
    <property type="term" value="F:lyase activity"/>
    <property type="evidence" value="ECO:0007669"/>
    <property type="project" value="UniProtKB-KW"/>
</dbReference>
<dbReference type="Proteomes" id="UP000247540">
    <property type="component" value="Unassembled WGS sequence"/>
</dbReference>
<evidence type="ECO:0000259" key="1">
    <source>
        <dbReference type="PROSITE" id="PS51819"/>
    </source>
</evidence>
<dbReference type="PROSITE" id="PS51819">
    <property type="entry name" value="VOC"/>
    <property type="match status" value="1"/>
</dbReference>
<protein>
    <submittedName>
        <fullName evidence="2">Putative enzyme related to lactoylglutathione lyase</fullName>
    </submittedName>
</protein>
<dbReference type="Gene3D" id="3.10.180.10">
    <property type="entry name" value="2,3-Dihydroxybiphenyl 1,2-Dioxygenase, domain 1"/>
    <property type="match status" value="1"/>
</dbReference>
<dbReference type="SUPFAM" id="SSF54593">
    <property type="entry name" value="Glyoxalase/Bleomycin resistance protein/Dihydroxybiphenyl dioxygenase"/>
    <property type="match status" value="1"/>
</dbReference>
<sequence>MKLRFDLLCRDMEAQMRFYQTLLGWQEAETGRSPIYRALEYEGVRFGFNAQPAYALPALEDRAAVRPLAAPVTAYATIMLPTPAAVNDVADRVGALGGRVIKMPYATCYGQWRAVLTDPEQHVFRISARTLPQGTAPAPPPPG</sequence>
<name>A0A318SL36_9BURK</name>
<dbReference type="Pfam" id="PF18029">
    <property type="entry name" value="Glyoxalase_6"/>
    <property type="match status" value="1"/>
</dbReference>
<dbReference type="InterPro" id="IPR041581">
    <property type="entry name" value="Glyoxalase_6"/>
</dbReference>
<dbReference type="OrthoDB" id="6876726at2"/>